<sequence>MLCGRPAVDMQVEEEQRSLVLWAKPVIKENRLDLLVDPSLRDEILPHCLKVFVEVAYNCLDSRPKGRPTMADVVVRLEGALASVNQFMVPSAEKEDDDDFSVGRAMDGQFGEIVQMDDSLPRGDAPSSSTPALYSENTQGQKQSKGNVSKVFQITIEFPAKGANINRKKRKEGYHMLLHDSKGKQPLLAHRSPRLRPSNEAYLKEKILPTPNLRIFSFSELKTATHNFGEDRLLGEGSSGKVYKGWLDEKNGSNLVFAAKKMDTKGFQGFKEWQSEVHILGRLSHPNLVKLLGYCWEDKELLLVYEFMPKGSLDDHLFGRGSSVQPLPWDIRLHILIGAARGMDFLHTSEKQVIYRDFKTSNILLDESYNAKMTNFGLARLGPSVSETHLTTQVVGTYGYAAPEYVAAGHLNIKSDVYSYGVVLIEMLTGLRAVDKNRPSAKHSLVEWVKPYLPQKRKLVNIMDSKLEGKYPSKAAFQIAQLALKCLGPYPKTRPSMKEVVETLERIDASNE</sequence>
<dbReference type="Proteomes" id="UP000828048">
    <property type="component" value="Chromosome 5"/>
</dbReference>
<evidence type="ECO:0000313" key="1">
    <source>
        <dbReference type="EMBL" id="KAH7847846.1"/>
    </source>
</evidence>
<name>A0ACB7Y2U2_9ERIC</name>
<protein>
    <submittedName>
        <fullName evidence="1">Uncharacterized protein</fullName>
    </submittedName>
</protein>
<evidence type="ECO:0000313" key="2">
    <source>
        <dbReference type="Proteomes" id="UP000828048"/>
    </source>
</evidence>
<accession>A0ACB7Y2U2</accession>
<comment type="caution">
    <text evidence="1">The sequence shown here is derived from an EMBL/GenBank/DDBJ whole genome shotgun (WGS) entry which is preliminary data.</text>
</comment>
<dbReference type="EMBL" id="CM037155">
    <property type="protein sequence ID" value="KAH7847846.1"/>
    <property type="molecule type" value="Genomic_DNA"/>
</dbReference>
<gene>
    <name evidence="1" type="ORF">Vadar_030845</name>
</gene>
<keyword evidence="2" id="KW-1185">Reference proteome</keyword>
<proteinExistence type="predicted"/>
<organism evidence="1 2">
    <name type="scientific">Vaccinium darrowii</name>
    <dbReference type="NCBI Taxonomy" id="229202"/>
    <lineage>
        <taxon>Eukaryota</taxon>
        <taxon>Viridiplantae</taxon>
        <taxon>Streptophyta</taxon>
        <taxon>Embryophyta</taxon>
        <taxon>Tracheophyta</taxon>
        <taxon>Spermatophyta</taxon>
        <taxon>Magnoliopsida</taxon>
        <taxon>eudicotyledons</taxon>
        <taxon>Gunneridae</taxon>
        <taxon>Pentapetalae</taxon>
        <taxon>asterids</taxon>
        <taxon>Ericales</taxon>
        <taxon>Ericaceae</taxon>
        <taxon>Vaccinioideae</taxon>
        <taxon>Vaccinieae</taxon>
        <taxon>Vaccinium</taxon>
    </lineage>
</organism>
<reference evidence="1 2" key="1">
    <citation type="journal article" date="2021" name="Hortic Res">
        <title>High-quality reference genome and annotation aids understanding of berry development for evergreen blueberry (Vaccinium darrowii).</title>
        <authorList>
            <person name="Yu J."/>
            <person name="Hulse-Kemp A.M."/>
            <person name="Babiker E."/>
            <person name="Staton M."/>
        </authorList>
    </citation>
    <scope>NUCLEOTIDE SEQUENCE [LARGE SCALE GENOMIC DNA]</scope>
    <source>
        <strain evidence="2">cv. NJ 8807/NJ 8810</strain>
        <tissue evidence="1">Young leaf</tissue>
    </source>
</reference>